<evidence type="ECO:0000259" key="10">
    <source>
        <dbReference type="PROSITE" id="PS51194"/>
    </source>
</evidence>
<feature type="domain" description="DEAD-box RNA helicase Q" evidence="11">
    <location>
        <begin position="120"/>
        <end position="148"/>
    </location>
</feature>
<dbReference type="PROSITE" id="PS51194">
    <property type="entry name" value="HELICASE_CTER"/>
    <property type="match status" value="1"/>
</dbReference>
<name>I7J6N4_BABMR</name>
<reference evidence="12 13" key="3">
    <citation type="journal article" date="2016" name="Sci. Rep.">
        <title>Genome-wide diversity and gene expression profiling of Babesia microti isolates identify polymorphic genes that mediate host-pathogen interactions.</title>
        <authorList>
            <person name="Silva J.C."/>
            <person name="Cornillot E."/>
            <person name="McCracken C."/>
            <person name="Usmani-Brown S."/>
            <person name="Dwivedi A."/>
            <person name="Ifeonu O.O."/>
            <person name="Crabtree J."/>
            <person name="Gotia H.T."/>
            <person name="Virji A.Z."/>
            <person name="Reynes C."/>
            <person name="Colinge J."/>
            <person name="Kumar V."/>
            <person name="Lawres L."/>
            <person name="Pazzi J.E."/>
            <person name="Pablo J.V."/>
            <person name="Hung C."/>
            <person name="Brancato J."/>
            <person name="Kumari P."/>
            <person name="Orvis J."/>
            <person name="Tretina K."/>
            <person name="Chibucos M."/>
            <person name="Ott S."/>
            <person name="Sadzewicz L."/>
            <person name="Sengamalay N."/>
            <person name="Shetty A.C."/>
            <person name="Su Q."/>
            <person name="Tallon L."/>
            <person name="Fraser C.M."/>
            <person name="Frutos R."/>
            <person name="Molina D.M."/>
            <person name="Krause P.J."/>
            <person name="Ben Mamoun C."/>
        </authorList>
    </citation>
    <scope>NUCLEOTIDE SEQUENCE [LARGE SCALE GENOMIC DNA]</scope>
    <source>
        <strain evidence="12 13">RI</strain>
    </source>
</reference>
<evidence type="ECO:0000313" key="13">
    <source>
        <dbReference type="Proteomes" id="UP000002899"/>
    </source>
</evidence>
<keyword evidence="3 7" id="KW-0378">Hydrolase</keyword>
<dbReference type="PROSITE" id="PS00039">
    <property type="entry name" value="DEAD_ATP_HELICASE"/>
    <property type="match status" value="1"/>
</dbReference>
<dbReference type="OMA" id="STMPKFE"/>
<dbReference type="PROSITE" id="PS51195">
    <property type="entry name" value="Q_MOTIF"/>
    <property type="match status" value="1"/>
</dbReference>
<evidence type="ECO:0000256" key="3">
    <source>
        <dbReference type="ARBA" id="ARBA00022801"/>
    </source>
</evidence>
<evidence type="ECO:0000256" key="1">
    <source>
        <dbReference type="ARBA" id="ARBA00012552"/>
    </source>
</evidence>
<keyword evidence="13" id="KW-1185">Reference proteome</keyword>
<evidence type="ECO:0000256" key="6">
    <source>
        <dbReference type="PROSITE-ProRule" id="PRU00552"/>
    </source>
</evidence>
<feature type="region of interest" description="Disordered" evidence="8">
    <location>
        <begin position="14"/>
        <end position="49"/>
    </location>
</feature>
<dbReference type="RefSeq" id="XP_012648551.1">
    <property type="nucleotide sequence ID" value="XM_012793097.1"/>
</dbReference>
<dbReference type="GO" id="GO:0005524">
    <property type="term" value="F:ATP binding"/>
    <property type="evidence" value="ECO:0007669"/>
    <property type="project" value="UniProtKB-KW"/>
</dbReference>
<sequence length="530" mass="59374">MSYGYGTASHTGFGGGYGSSSRGRPNDNASYGRNYSSHDHGGRSYGGYNVRRSYNRDSSSNLGGRLTIVDWKSENLVPFEKNFYVEHPKISAMTHQRVEEFRRLKEIIIISGKDVPKPVTSFEYSSFPNYLLDALKQVGFTEPTAIQAQGWPIALSGRDMIGIAETGSGKTLAFLLPSIVHINAQQLLRPGDGPIVLVLAPTRELVEQIRNECNKFGHSSRIKNTVAYGGVPKRSQIADLRRGVEILLACPGRLIDFLESNVTNLRRVTYLVLDEADRMLDMGFEPQIRSIVGQIRPDRQTLMWSATWPKEVQALARDLCREEPVHINIGSLNLTACHNISQEIMLVQEHQKKPTLKSLLPKLMDGSKIIIFADTKKGADILTRELRMDGWPALSIHGDKKQDERTWVLNEFKSGKHPIMIATDVASRGLDVKDVRFVINYDFPNQIEDYVHRIGRTGRAGTKGVAYTFLTPDKHKVAKDLVKILREANQPISPELSRIAHEQSYSGGGNRRWGGYSKSNNSNYVPLGRR</sequence>
<reference evidence="12 13" key="2">
    <citation type="journal article" date="2013" name="PLoS ONE">
        <title>Whole genome mapping and re-organization of the nuclear and mitochondrial genomes of Babesia microti isolates.</title>
        <authorList>
            <person name="Cornillot E."/>
            <person name="Dassouli A."/>
            <person name="Garg A."/>
            <person name="Pachikara N."/>
            <person name="Randazzo S."/>
            <person name="Depoix D."/>
            <person name="Carcy B."/>
            <person name="Delbecq S."/>
            <person name="Frutos R."/>
            <person name="Silva J.C."/>
            <person name="Sutton R."/>
            <person name="Krause P.J."/>
            <person name="Mamoun C.B."/>
        </authorList>
    </citation>
    <scope>NUCLEOTIDE SEQUENCE [LARGE SCALE GENOMIC DNA]</scope>
    <source>
        <strain evidence="12 13">RI</strain>
    </source>
</reference>
<dbReference type="SMART" id="SM00487">
    <property type="entry name" value="DEXDc"/>
    <property type="match status" value="1"/>
</dbReference>
<dbReference type="KEGG" id="bmic:BMR1_02g03965"/>
<evidence type="ECO:0000259" key="11">
    <source>
        <dbReference type="PROSITE" id="PS51195"/>
    </source>
</evidence>
<dbReference type="InterPro" id="IPR011545">
    <property type="entry name" value="DEAD/DEAH_box_helicase_dom"/>
</dbReference>
<accession>I7J6N4</accession>
<keyword evidence="2 7" id="KW-0547">Nucleotide-binding</keyword>
<evidence type="ECO:0000259" key="9">
    <source>
        <dbReference type="PROSITE" id="PS51192"/>
    </source>
</evidence>
<dbReference type="VEuPathDB" id="PiroplasmaDB:BMR1_02g03965"/>
<dbReference type="SMART" id="SM00490">
    <property type="entry name" value="HELICc"/>
    <property type="match status" value="1"/>
</dbReference>
<evidence type="ECO:0000256" key="2">
    <source>
        <dbReference type="ARBA" id="ARBA00022741"/>
    </source>
</evidence>
<dbReference type="PANTHER" id="PTHR47958">
    <property type="entry name" value="ATP-DEPENDENT RNA HELICASE DBP3"/>
    <property type="match status" value="1"/>
</dbReference>
<feature type="short sequence motif" description="Q motif" evidence="6">
    <location>
        <begin position="120"/>
        <end position="148"/>
    </location>
</feature>
<feature type="domain" description="Helicase ATP-binding" evidence="9">
    <location>
        <begin position="151"/>
        <end position="326"/>
    </location>
</feature>
<gene>
    <name evidence="12" type="ORF">BMR1_02g03965</name>
</gene>
<feature type="region of interest" description="Disordered" evidence="8">
    <location>
        <begin position="495"/>
        <end position="530"/>
    </location>
</feature>
<dbReference type="InterPro" id="IPR001650">
    <property type="entry name" value="Helicase_C-like"/>
</dbReference>
<protein>
    <recommendedName>
        <fullName evidence="1">RNA helicase</fullName>
        <ecNumber evidence="1">3.6.4.13</ecNumber>
    </recommendedName>
</protein>
<dbReference type="InterPro" id="IPR027417">
    <property type="entry name" value="P-loop_NTPase"/>
</dbReference>
<dbReference type="EMBL" id="FO082872">
    <property type="protein sequence ID" value="CCF73942.1"/>
    <property type="molecule type" value="Genomic_DNA"/>
</dbReference>
<dbReference type="OrthoDB" id="196131at2759"/>
<dbReference type="FunFam" id="3.40.50.300:FF:000079">
    <property type="entry name" value="probable ATP-dependent RNA helicase DDX17"/>
    <property type="match status" value="1"/>
</dbReference>
<reference evidence="12 13" key="1">
    <citation type="journal article" date="2012" name="Nucleic Acids Res.">
        <title>Sequencing of the smallest Apicomplexan genome from the human pathogen Babesia microti.</title>
        <authorList>
            <person name="Cornillot E."/>
            <person name="Hadj-Kaddour K."/>
            <person name="Dassouli A."/>
            <person name="Noel B."/>
            <person name="Ranwez V."/>
            <person name="Vacherie B."/>
            <person name="Augagneur Y."/>
            <person name="Bres V."/>
            <person name="Duclos A."/>
            <person name="Randazzo S."/>
            <person name="Carcy B."/>
            <person name="Debierre-Grockiego F."/>
            <person name="Delbecq S."/>
            <person name="Moubri-Menage K."/>
            <person name="Shams-Eldin H."/>
            <person name="Usmani-Brown S."/>
            <person name="Bringaud F."/>
            <person name="Wincker P."/>
            <person name="Vivares C.P."/>
            <person name="Schwarz R.T."/>
            <person name="Schetters T.P."/>
            <person name="Krause P.J."/>
            <person name="Gorenflot A."/>
            <person name="Berry V."/>
            <person name="Barbe V."/>
            <person name="Ben Mamoun C."/>
        </authorList>
    </citation>
    <scope>NUCLEOTIDE SEQUENCE [LARGE SCALE GENOMIC DNA]</scope>
    <source>
        <strain evidence="12 13">RI</strain>
    </source>
</reference>
<evidence type="ECO:0000256" key="4">
    <source>
        <dbReference type="ARBA" id="ARBA00022806"/>
    </source>
</evidence>
<keyword evidence="4 7" id="KW-0347">Helicase</keyword>
<evidence type="ECO:0000256" key="7">
    <source>
        <dbReference type="RuleBase" id="RU000492"/>
    </source>
</evidence>
<dbReference type="InterPro" id="IPR014001">
    <property type="entry name" value="Helicase_ATP-bd"/>
</dbReference>
<dbReference type="CDD" id="cd17966">
    <property type="entry name" value="DEADc_DDX5_DDX17"/>
    <property type="match status" value="1"/>
</dbReference>
<feature type="domain" description="Helicase C-terminal" evidence="10">
    <location>
        <begin position="355"/>
        <end position="500"/>
    </location>
</feature>
<dbReference type="PROSITE" id="PS51192">
    <property type="entry name" value="HELICASE_ATP_BIND_1"/>
    <property type="match status" value="1"/>
</dbReference>
<evidence type="ECO:0000256" key="5">
    <source>
        <dbReference type="ARBA" id="ARBA00022840"/>
    </source>
</evidence>
<dbReference type="GO" id="GO:0016787">
    <property type="term" value="F:hydrolase activity"/>
    <property type="evidence" value="ECO:0007669"/>
    <property type="project" value="UniProtKB-KW"/>
</dbReference>
<dbReference type="GeneID" id="24424574"/>
<evidence type="ECO:0000256" key="8">
    <source>
        <dbReference type="SAM" id="MobiDB-lite"/>
    </source>
</evidence>
<dbReference type="Proteomes" id="UP000002899">
    <property type="component" value="Chromosome II"/>
</dbReference>
<dbReference type="Pfam" id="PF00270">
    <property type="entry name" value="DEAD"/>
    <property type="match status" value="1"/>
</dbReference>
<keyword evidence="5 7" id="KW-0067">ATP-binding</keyword>
<evidence type="ECO:0000313" key="12">
    <source>
        <dbReference type="EMBL" id="CCF73942.1"/>
    </source>
</evidence>
<dbReference type="AlphaFoldDB" id="I7J6N4"/>
<dbReference type="Gene3D" id="3.40.50.300">
    <property type="entry name" value="P-loop containing nucleotide triphosphate hydrolases"/>
    <property type="match status" value="2"/>
</dbReference>
<dbReference type="CDD" id="cd18787">
    <property type="entry name" value="SF2_C_DEAD"/>
    <property type="match status" value="1"/>
</dbReference>
<dbReference type="InterPro" id="IPR014014">
    <property type="entry name" value="RNA_helicase_DEAD_Q_motif"/>
</dbReference>
<dbReference type="FunFam" id="3.40.50.300:FF:000008">
    <property type="entry name" value="ATP-dependent RNA helicase RhlB"/>
    <property type="match status" value="1"/>
</dbReference>
<dbReference type="SUPFAM" id="SSF52540">
    <property type="entry name" value="P-loop containing nucleoside triphosphate hydrolases"/>
    <property type="match status" value="1"/>
</dbReference>
<dbReference type="Pfam" id="PF00271">
    <property type="entry name" value="Helicase_C"/>
    <property type="match status" value="1"/>
</dbReference>
<dbReference type="GO" id="GO:0003676">
    <property type="term" value="F:nucleic acid binding"/>
    <property type="evidence" value="ECO:0007669"/>
    <property type="project" value="InterPro"/>
</dbReference>
<organism evidence="12 13">
    <name type="scientific">Babesia microti (strain RI)</name>
    <dbReference type="NCBI Taxonomy" id="1133968"/>
    <lineage>
        <taxon>Eukaryota</taxon>
        <taxon>Sar</taxon>
        <taxon>Alveolata</taxon>
        <taxon>Apicomplexa</taxon>
        <taxon>Aconoidasida</taxon>
        <taxon>Piroplasmida</taxon>
        <taxon>Babesiidae</taxon>
        <taxon>Babesia</taxon>
    </lineage>
</organism>
<dbReference type="EC" id="3.6.4.13" evidence="1"/>
<dbReference type="InterPro" id="IPR000629">
    <property type="entry name" value="RNA-helicase_DEAD-box_CS"/>
</dbReference>
<proteinExistence type="inferred from homology"/>
<dbReference type="GO" id="GO:0003724">
    <property type="term" value="F:RNA helicase activity"/>
    <property type="evidence" value="ECO:0007669"/>
    <property type="project" value="UniProtKB-EC"/>
</dbReference>
<comment type="similarity">
    <text evidence="7">Belongs to the DEAD box helicase family.</text>
</comment>